<dbReference type="OrthoDB" id="9804441at2"/>
<dbReference type="AlphaFoldDB" id="A0A345ZCU1"/>
<dbReference type="RefSeq" id="WP_115586123.1">
    <property type="nucleotide sequence ID" value="NZ_CP025544.1"/>
</dbReference>
<feature type="chain" id="PRO_5016599797" evidence="1">
    <location>
        <begin position="30"/>
        <end position="200"/>
    </location>
</feature>
<feature type="signal peptide" evidence="1">
    <location>
        <begin position="1"/>
        <end position="29"/>
    </location>
</feature>
<protein>
    <submittedName>
        <fullName evidence="2">Uncharacterized protein</fullName>
    </submittedName>
</protein>
<evidence type="ECO:0000313" key="2">
    <source>
        <dbReference type="EMBL" id="AXK61108.1"/>
    </source>
</evidence>
<organism evidence="2 3">
    <name type="scientific">Candidatus Chromulinivorax destructor</name>
    <dbReference type="NCBI Taxonomy" id="2066483"/>
    <lineage>
        <taxon>Bacteria</taxon>
        <taxon>Candidatus Babelota</taxon>
        <taxon>Candidatus Babeliae</taxon>
        <taxon>Candidatus Babeliales</taxon>
        <taxon>Candidatus Chromulinivoraceae</taxon>
        <taxon>Candidatus Chromulinivorax</taxon>
    </lineage>
</organism>
<keyword evidence="3" id="KW-1185">Reference proteome</keyword>
<gene>
    <name evidence="2" type="ORF">C0J27_05245</name>
</gene>
<evidence type="ECO:0000256" key="1">
    <source>
        <dbReference type="SAM" id="SignalP"/>
    </source>
</evidence>
<dbReference type="KEGG" id="cdes:C0J27_05245"/>
<keyword evidence="1" id="KW-0732">Signal</keyword>
<accession>A0A345ZCU1</accession>
<proteinExistence type="predicted"/>
<dbReference type="EMBL" id="CP025544">
    <property type="protein sequence ID" value="AXK61108.1"/>
    <property type="molecule type" value="Genomic_DNA"/>
</dbReference>
<evidence type="ECO:0000313" key="3">
    <source>
        <dbReference type="Proteomes" id="UP000254834"/>
    </source>
</evidence>
<reference evidence="2 3" key="1">
    <citation type="submission" date="2017-12" db="EMBL/GenBank/DDBJ databases">
        <title>Chromulinavorax destructans is a abundant pathogen of dominant heterotrophic picoflagllates.</title>
        <authorList>
            <person name="Deeg C.M."/>
            <person name="Zimmer M."/>
            <person name="Suttle C.A."/>
        </authorList>
    </citation>
    <scope>NUCLEOTIDE SEQUENCE [LARGE SCALE GENOMIC DNA]</scope>
    <source>
        <strain evidence="2 3">SeV1</strain>
    </source>
</reference>
<sequence>MRKLLQPKLLLFFALSIMSFYVTSENAWAAQTAVVHEQGEQSYCELGKKKLLSLGSYCQNLCLTSYNYVCSFFAKSDDNVKIQIAGRKKEKEVTDTRLCTAYDLGDEQGDHCEPGDVVCQSNMDYFNTAYLAGQLIFDGEGSSKIDQFDDKYCGYTTQEQELLYEHTDAINDIVDVSNEDGNAFDTIKKHYESIDYQELV</sequence>
<dbReference type="Proteomes" id="UP000254834">
    <property type="component" value="Chromosome"/>
</dbReference>
<name>A0A345ZCU1_9BACT</name>